<proteinExistence type="predicted"/>
<keyword evidence="3" id="KW-1185">Reference proteome</keyword>
<dbReference type="AlphaFoldDB" id="J0WP71"/>
<protein>
    <submittedName>
        <fullName evidence="2">Uncharacterized protein</fullName>
    </submittedName>
</protein>
<name>J0WP71_AURST</name>
<sequence length="195" mass="21751">MSYVSQSVPRVAEHVPSQHSGSGAASDPPQALDWQRDAFMTDILTLSHDEGDARAAAEIQRRFPQVQDVDVRLWLVYIKECYSSRISPRPFLMDTFRSVSWFDAIVFRGERAREDAPELVFRPAESPSRPGLSSRPLPDPASSHLTETAQENTEVLARPPSVVNGDAMPFVRTRGVANILLAQIKIHSVNIDQIM</sequence>
<feature type="compositionally biased region" description="Low complexity" evidence="1">
    <location>
        <begin position="126"/>
        <end position="136"/>
    </location>
</feature>
<feature type="region of interest" description="Disordered" evidence="1">
    <location>
        <begin position="118"/>
        <end position="160"/>
    </location>
</feature>
<reference evidence="3" key="1">
    <citation type="journal article" date="2012" name="Science">
        <title>The Paleozoic origin of enzymatic lignin decomposition reconstructed from 31 fungal genomes.</title>
        <authorList>
            <person name="Floudas D."/>
            <person name="Binder M."/>
            <person name="Riley R."/>
            <person name="Barry K."/>
            <person name="Blanchette R.A."/>
            <person name="Henrissat B."/>
            <person name="Martinez A.T."/>
            <person name="Otillar R."/>
            <person name="Spatafora J.W."/>
            <person name="Yadav J.S."/>
            <person name="Aerts A."/>
            <person name="Benoit I."/>
            <person name="Boyd A."/>
            <person name="Carlson A."/>
            <person name="Copeland A."/>
            <person name="Coutinho P.M."/>
            <person name="de Vries R.P."/>
            <person name="Ferreira P."/>
            <person name="Findley K."/>
            <person name="Foster B."/>
            <person name="Gaskell J."/>
            <person name="Glotzer D."/>
            <person name="Gorecki P."/>
            <person name="Heitman J."/>
            <person name="Hesse C."/>
            <person name="Hori C."/>
            <person name="Igarashi K."/>
            <person name="Jurgens J.A."/>
            <person name="Kallen N."/>
            <person name="Kersten P."/>
            <person name="Kohler A."/>
            <person name="Kuees U."/>
            <person name="Kumar T.K.A."/>
            <person name="Kuo A."/>
            <person name="LaButti K."/>
            <person name="Larrondo L.F."/>
            <person name="Lindquist E."/>
            <person name="Ling A."/>
            <person name="Lombard V."/>
            <person name="Lucas S."/>
            <person name="Lundell T."/>
            <person name="Martin R."/>
            <person name="McLaughlin D.J."/>
            <person name="Morgenstern I."/>
            <person name="Morin E."/>
            <person name="Murat C."/>
            <person name="Nagy L.G."/>
            <person name="Nolan M."/>
            <person name="Ohm R.A."/>
            <person name="Patyshakuliyeva A."/>
            <person name="Rokas A."/>
            <person name="Ruiz-Duenas F.J."/>
            <person name="Sabat G."/>
            <person name="Salamov A."/>
            <person name="Samejima M."/>
            <person name="Schmutz J."/>
            <person name="Slot J.C."/>
            <person name="St John F."/>
            <person name="Stenlid J."/>
            <person name="Sun H."/>
            <person name="Sun S."/>
            <person name="Syed K."/>
            <person name="Tsang A."/>
            <person name="Wiebenga A."/>
            <person name="Young D."/>
            <person name="Pisabarro A."/>
            <person name="Eastwood D.C."/>
            <person name="Martin F."/>
            <person name="Cullen D."/>
            <person name="Grigoriev I.V."/>
            <person name="Hibbett D.S."/>
        </authorList>
    </citation>
    <scope>NUCLEOTIDE SEQUENCE [LARGE SCALE GENOMIC DNA]</scope>
    <source>
        <strain evidence="3">TFB10046</strain>
    </source>
</reference>
<dbReference type="KEGG" id="adl:AURDEDRAFT_176739"/>
<organism evidence="2 3">
    <name type="scientific">Auricularia subglabra (strain TFB-10046 / SS5)</name>
    <name type="common">White-rot fungus</name>
    <name type="synonym">Auricularia delicata (strain TFB10046)</name>
    <dbReference type="NCBI Taxonomy" id="717982"/>
    <lineage>
        <taxon>Eukaryota</taxon>
        <taxon>Fungi</taxon>
        <taxon>Dikarya</taxon>
        <taxon>Basidiomycota</taxon>
        <taxon>Agaricomycotina</taxon>
        <taxon>Agaricomycetes</taxon>
        <taxon>Auriculariales</taxon>
        <taxon>Auriculariaceae</taxon>
        <taxon>Auricularia</taxon>
    </lineage>
</organism>
<evidence type="ECO:0000313" key="3">
    <source>
        <dbReference type="Proteomes" id="UP000006514"/>
    </source>
</evidence>
<gene>
    <name evidence="2" type="ORF">AURDEDRAFT_176739</name>
</gene>
<dbReference type="EMBL" id="JH687980">
    <property type="protein sequence ID" value="EJD34208.1"/>
    <property type="molecule type" value="Genomic_DNA"/>
</dbReference>
<accession>J0WP71</accession>
<feature type="compositionally biased region" description="Polar residues" evidence="1">
    <location>
        <begin position="143"/>
        <end position="153"/>
    </location>
</feature>
<feature type="region of interest" description="Disordered" evidence="1">
    <location>
        <begin position="1"/>
        <end position="30"/>
    </location>
</feature>
<dbReference type="Proteomes" id="UP000006514">
    <property type="component" value="Unassembled WGS sequence"/>
</dbReference>
<evidence type="ECO:0000256" key="1">
    <source>
        <dbReference type="SAM" id="MobiDB-lite"/>
    </source>
</evidence>
<evidence type="ECO:0000313" key="2">
    <source>
        <dbReference type="EMBL" id="EJD34208.1"/>
    </source>
</evidence>
<dbReference type="InParanoid" id="J0WP71"/>